<evidence type="ECO:0000313" key="8">
    <source>
        <dbReference type="EMBL" id="ANU38567.1"/>
    </source>
</evidence>
<dbReference type="GO" id="GO:1901678">
    <property type="term" value="P:iron coordination entity transport"/>
    <property type="evidence" value="ECO:0007669"/>
    <property type="project" value="UniProtKB-ARBA"/>
</dbReference>
<dbReference type="STRING" id="45658.VSVS12_03694"/>
<dbReference type="Pfam" id="PF01497">
    <property type="entry name" value="Peripla_BP_2"/>
    <property type="match status" value="1"/>
</dbReference>
<dbReference type="CDD" id="cd01140">
    <property type="entry name" value="FatB"/>
    <property type="match status" value="1"/>
</dbReference>
<dbReference type="Proteomes" id="UP000092528">
    <property type="component" value="Chromosome 2"/>
</dbReference>
<keyword evidence="9" id="KW-1185">Reference proteome</keyword>
<dbReference type="InterPro" id="IPR033870">
    <property type="entry name" value="FatB"/>
</dbReference>
<protein>
    <submittedName>
        <fullName evidence="8">Ferric anguibactin-binding protein</fullName>
    </submittedName>
</protein>
<proteinExistence type="inferred from homology"/>
<accession>A0A1C7FFT0</accession>
<dbReference type="EMBL" id="CP016415">
    <property type="protein sequence ID" value="ANU38567.1"/>
    <property type="molecule type" value="Genomic_DNA"/>
</dbReference>
<reference evidence="8 9" key="1">
    <citation type="submission" date="2016-07" db="EMBL/GenBank/DDBJ databases">
        <title>Genome sequencing of Vibrio scophthalmi strain VS-05, an isolated from Paralichthys olivaceus.</title>
        <authorList>
            <person name="Han H.-J."/>
        </authorList>
    </citation>
    <scope>NUCLEOTIDE SEQUENCE [LARGE SCALE GENOMIC DNA]</scope>
    <source>
        <strain evidence="8 9">VS-05</strain>
    </source>
</reference>
<sequence>MFNTAKIWLLTALMAVSPLATSETITIEHPLGSTLVTTQPTRIVVLGMDALDVLDYLEIKPIGVVKRPMPEYLSKYQDQEYASVGTLHEPDFETIYSLKPDLIIASNRSSSAYEELSKIAPTVVFMVDSRRFWPTTQLAWRMIGDIFQRNEEIEKIITATESKINAIAHVASAKQARALMVMANGDNITTFGAGSRYNAIFDEFGFKQVVNNNVTAAHGDLISYEFIAEANPDYLLVIDRDKAIGRQSGSAKQGFSNALINQTNAGKQNRITELNPQAWYISASGITATQIMINDITMALE</sequence>
<evidence type="ECO:0000256" key="5">
    <source>
        <dbReference type="ARBA" id="ARBA00022729"/>
    </source>
</evidence>
<evidence type="ECO:0000256" key="2">
    <source>
        <dbReference type="ARBA" id="ARBA00008814"/>
    </source>
</evidence>
<keyword evidence="4" id="KW-0406">Ion transport</keyword>
<keyword evidence="5 6" id="KW-0732">Signal</keyword>
<dbReference type="InterPro" id="IPR051313">
    <property type="entry name" value="Bact_iron-sidero_bind"/>
</dbReference>
<dbReference type="PROSITE" id="PS50983">
    <property type="entry name" value="FE_B12_PBP"/>
    <property type="match status" value="1"/>
</dbReference>
<organism evidence="8 9">
    <name type="scientific">Vibrio scophthalmi</name>
    <dbReference type="NCBI Taxonomy" id="45658"/>
    <lineage>
        <taxon>Bacteria</taxon>
        <taxon>Pseudomonadati</taxon>
        <taxon>Pseudomonadota</taxon>
        <taxon>Gammaproteobacteria</taxon>
        <taxon>Vibrionales</taxon>
        <taxon>Vibrionaceae</taxon>
        <taxon>Vibrio</taxon>
    </lineage>
</organism>
<evidence type="ECO:0000256" key="4">
    <source>
        <dbReference type="ARBA" id="ARBA00022496"/>
    </source>
</evidence>
<dbReference type="AlphaFoldDB" id="A0A1C7FFT0"/>
<feature type="chain" id="PRO_5008885651" evidence="6">
    <location>
        <begin position="23"/>
        <end position="301"/>
    </location>
</feature>
<comment type="subcellular location">
    <subcellularLocation>
        <location evidence="1">Cell envelope</location>
    </subcellularLocation>
</comment>
<feature type="domain" description="Fe/B12 periplasmic-binding" evidence="7">
    <location>
        <begin position="42"/>
        <end position="301"/>
    </location>
</feature>
<evidence type="ECO:0000313" key="9">
    <source>
        <dbReference type="Proteomes" id="UP000092528"/>
    </source>
</evidence>
<dbReference type="PANTHER" id="PTHR30532">
    <property type="entry name" value="IRON III DICITRATE-BINDING PERIPLASMIC PROTEIN"/>
    <property type="match status" value="1"/>
</dbReference>
<evidence type="ECO:0000259" key="7">
    <source>
        <dbReference type="PROSITE" id="PS50983"/>
    </source>
</evidence>
<evidence type="ECO:0000256" key="3">
    <source>
        <dbReference type="ARBA" id="ARBA00022448"/>
    </source>
</evidence>
<name>A0A1C7FFT0_9VIBR</name>
<dbReference type="PATRIC" id="fig|45658.7.peg.3486"/>
<dbReference type="GO" id="GO:0030288">
    <property type="term" value="C:outer membrane-bounded periplasmic space"/>
    <property type="evidence" value="ECO:0007669"/>
    <property type="project" value="TreeGrafter"/>
</dbReference>
<dbReference type="GeneID" id="96874969"/>
<keyword evidence="4" id="KW-0410">Iron transport</keyword>
<gene>
    <name evidence="8" type="ORF">VSVS05_03530</name>
</gene>
<comment type="similarity">
    <text evidence="2">Belongs to the bacterial solute-binding protein 8 family.</text>
</comment>
<dbReference type="SUPFAM" id="SSF53807">
    <property type="entry name" value="Helical backbone' metal receptor"/>
    <property type="match status" value="1"/>
</dbReference>
<keyword evidence="3" id="KW-0813">Transport</keyword>
<dbReference type="PANTHER" id="PTHR30532:SF28">
    <property type="entry name" value="PETROBACTIN-BINDING PROTEIN YCLQ"/>
    <property type="match status" value="1"/>
</dbReference>
<evidence type="ECO:0000256" key="6">
    <source>
        <dbReference type="SAM" id="SignalP"/>
    </source>
</evidence>
<feature type="signal peptide" evidence="6">
    <location>
        <begin position="1"/>
        <end position="22"/>
    </location>
</feature>
<keyword evidence="4" id="KW-0408">Iron</keyword>
<dbReference type="RefSeq" id="WP_065546350.1">
    <property type="nucleotide sequence ID" value="NZ_CP016415.1"/>
</dbReference>
<dbReference type="Gene3D" id="3.40.50.1980">
    <property type="entry name" value="Nitrogenase molybdenum iron protein domain"/>
    <property type="match status" value="2"/>
</dbReference>
<evidence type="ECO:0000256" key="1">
    <source>
        <dbReference type="ARBA" id="ARBA00004196"/>
    </source>
</evidence>
<dbReference type="InterPro" id="IPR002491">
    <property type="entry name" value="ABC_transptr_periplasmic_BD"/>
</dbReference>